<dbReference type="PROSITE" id="PS51482">
    <property type="entry name" value="DEGV"/>
    <property type="match status" value="1"/>
</dbReference>
<sequence length="43" mass="4642">MTVKIVTDSTSDLDPALAQKLGITIVPLNVHFGQTIYKDGIDL</sequence>
<proteinExistence type="predicted"/>
<evidence type="ECO:0000313" key="1">
    <source>
        <dbReference type="EMBL" id="SVE33370.1"/>
    </source>
</evidence>
<dbReference type="SUPFAM" id="SSF82549">
    <property type="entry name" value="DAK1/DegV-like"/>
    <property type="match status" value="1"/>
</dbReference>
<reference evidence="1" key="1">
    <citation type="submission" date="2018-05" db="EMBL/GenBank/DDBJ databases">
        <authorList>
            <person name="Lanie J.A."/>
            <person name="Ng W.-L."/>
            <person name="Kazmierczak K.M."/>
            <person name="Andrzejewski T.M."/>
            <person name="Davidsen T.M."/>
            <person name="Wayne K.J."/>
            <person name="Tettelin H."/>
            <person name="Glass J.I."/>
            <person name="Rusch D."/>
            <person name="Podicherti R."/>
            <person name="Tsui H.-C.T."/>
            <person name="Winkler M.E."/>
        </authorList>
    </citation>
    <scope>NUCLEOTIDE SEQUENCE</scope>
</reference>
<gene>
    <name evidence="1" type="ORF">METZ01_LOCUS486224</name>
</gene>
<protein>
    <recommendedName>
        <fullName evidence="2">DegV family protein</fullName>
    </recommendedName>
</protein>
<dbReference type="Gene3D" id="3.40.50.10170">
    <property type="match status" value="1"/>
</dbReference>
<name>A0A383CMX3_9ZZZZ</name>
<dbReference type="Pfam" id="PF02645">
    <property type="entry name" value="DegV"/>
    <property type="match status" value="1"/>
</dbReference>
<dbReference type="InterPro" id="IPR003797">
    <property type="entry name" value="DegV"/>
</dbReference>
<dbReference type="EMBL" id="UINC01210071">
    <property type="protein sequence ID" value="SVE33370.1"/>
    <property type="molecule type" value="Genomic_DNA"/>
</dbReference>
<organism evidence="1">
    <name type="scientific">marine metagenome</name>
    <dbReference type="NCBI Taxonomy" id="408172"/>
    <lineage>
        <taxon>unclassified sequences</taxon>
        <taxon>metagenomes</taxon>
        <taxon>ecological metagenomes</taxon>
    </lineage>
</organism>
<dbReference type="AlphaFoldDB" id="A0A383CMX3"/>
<accession>A0A383CMX3</accession>
<evidence type="ECO:0008006" key="2">
    <source>
        <dbReference type="Google" id="ProtNLM"/>
    </source>
</evidence>
<feature type="non-terminal residue" evidence="1">
    <location>
        <position position="43"/>
    </location>
</feature>